<proteinExistence type="predicted"/>
<name>A0AAV7T3C4_PLEWA</name>
<protein>
    <submittedName>
        <fullName evidence="2">Uncharacterized protein</fullName>
    </submittedName>
</protein>
<keyword evidence="3" id="KW-1185">Reference proteome</keyword>
<comment type="caution">
    <text evidence="2">The sequence shown here is derived from an EMBL/GenBank/DDBJ whole genome shotgun (WGS) entry which is preliminary data.</text>
</comment>
<accession>A0AAV7T3C4</accession>
<dbReference type="Gene3D" id="3.30.250.20">
    <property type="entry name" value="L1 transposable element, C-terminal domain"/>
    <property type="match status" value="1"/>
</dbReference>
<feature type="region of interest" description="Disordered" evidence="1">
    <location>
        <begin position="68"/>
        <end position="118"/>
    </location>
</feature>
<sequence length="148" mass="16992">MDGYEIRITADFSRETNELRKGFSALRPRMRRLEVKCGLLEPARLWVTQNGVSKDFYNPEDLQIFLDGLQPQSMDTATPDWPLRPSSDDRSTSPPTTNKGGPDRFEPDHRLRGRDLERFAKTHDARVQVLQAVALHTQLSDRDKSRSP</sequence>
<reference evidence="2" key="1">
    <citation type="journal article" date="2022" name="bioRxiv">
        <title>Sequencing and chromosome-scale assembly of the giantPleurodeles waltlgenome.</title>
        <authorList>
            <person name="Brown T."/>
            <person name="Elewa A."/>
            <person name="Iarovenko S."/>
            <person name="Subramanian E."/>
            <person name="Araus A.J."/>
            <person name="Petzold A."/>
            <person name="Susuki M."/>
            <person name="Suzuki K.-i.T."/>
            <person name="Hayashi T."/>
            <person name="Toyoda A."/>
            <person name="Oliveira C."/>
            <person name="Osipova E."/>
            <person name="Leigh N.D."/>
            <person name="Simon A."/>
            <person name="Yun M.H."/>
        </authorList>
    </citation>
    <scope>NUCLEOTIDE SEQUENCE</scope>
    <source>
        <strain evidence="2">20211129_DDA</strain>
        <tissue evidence="2">Liver</tissue>
    </source>
</reference>
<dbReference type="Proteomes" id="UP001066276">
    <property type="component" value="Chromosome 4_1"/>
</dbReference>
<evidence type="ECO:0000313" key="3">
    <source>
        <dbReference type="Proteomes" id="UP001066276"/>
    </source>
</evidence>
<dbReference type="AlphaFoldDB" id="A0AAV7T3C4"/>
<organism evidence="2 3">
    <name type="scientific">Pleurodeles waltl</name>
    <name type="common">Iberian ribbed newt</name>
    <dbReference type="NCBI Taxonomy" id="8319"/>
    <lineage>
        <taxon>Eukaryota</taxon>
        <taxon>Metazoa</taxon>
        <taxon>Chordata</taxon>
        <taxon>Craniata</taxon>
        <taxon>Vertebrata</taxon>
        <taxon>Euteleostomi</taxon>
        <taxon>Amphibia</taxon>
        <taxon>Batrachia</taxon>
        <taxon>Caudata</taxon>
        <taxon>Salamandroidea</taxon>
        <taxon>Salamandridae</taxon>
        <taxon>Pleurodelinae</taxon>
        <taxon>Pleurodeles</taxon>
    </lineage>
</organism>
<evidence type="ECO:0000256" key="1">
    <source>
        <dbReference type="SAM" id="MobiDB-lite"/>
    </source>
</evidence>
<feature type="compositionally biased region" description="Basic and acidic residues" evidence="1">
    <location>
        <begin position="101"/>
        <end position="118"/>
    </location>
</feature>
<evidence type="ECO:0000313" key="2">
    <source>
        <dbReference type="EMBL" id="KAJ1170900.1"/>
    </source>
</evidence>
<dbReference type="EMBL" id="JANPWB010000007">
    <property type="protein sequence ID" value="KAJ1170900.1"/>
    <property type="molecule type" value="Genomic_DNA"/>
</dbReference>
<gene>
    <name evidence="2" type="ORF">NDU88_002771</name>
</gene>
<dbReference type="InterPro" id="IPR042566">
    <property type="entry name" value="L1_C"/>
</dbReference>